<evidence type="ECO:0008006" key="4">
    <source>
        <dbReference type="Google" id="ProtNLM"/>
    </source>
</evidence>
<sequence length="134" mass="14977">MNILYVFSYFLFAHSLTHTILVPTSSGSWPTSLSLILSFGVALQCIRNGCPHSTLPKKLLSSLLYDDRYAIRTSCVLFVPYGLRLPCNLGEVQGLTPKVILPCRSSHLTLTSLSKFRTKLRFLSHLAYAGFRPL</sequence>
<evidence type="ECO:0000313" key="3">
    <source>
        <dbReference type="Proteomes" id="UP001201163"/>
    </source>
</evidence>
<feature type="chain" id="PRO_5042051562" description="Secreted protein" evidence="1">
    <location>
        <begin position="20"/>
        <end position="134"/>
    </location>
</feature>
<comment type="caution">
    <text evidence="2">The sequence shown here is derived from an EMBL/GenBank/DDBJ whole genome shotgun (WGS) entry which is preliminary data.</text>
</comment>
<name>A0AAD4LFA5_9AGAM</name>
<evidence type="ECO:0000256" key="1">
    <source>
        <dbReference type="SAM" id="SignalP"/>
    </source>
</evidence>
<proteinExistence type="predicted"/>
<evidence type="ECO:0000313" key="2">
    <source>
        <dbReference type="EMBL" id="KAH8989538.1"/>
    </source>
</evidence>
<keyword evidence="1" id="KW-0732">Signal</keyword>
<dbReference type="EMBL" id="JAKELL010000036">
    <property type="protein sequence ID" value="KAH8989538.1"/>
    <property type="molecule type" value="Genomic_DNA"/>
</dbReference>
<dbReference type="Proteomes" id="UP001201163">
    <property type="component" value="Unassembled WGS sequence"/>
</dbReference>
<keyword evidence="3" id="KW-1185">Reference proteome</keyword>
<dbReference type="AlphaFoldDB" id="A0AAD4LFA5"/>
<reference evidence="2" key="1">
    <citation type="submission" date="2022-01" db="EMBL/GenBank/DDBJ databases">
        <title>Comparative genomics reveals a dynamic genome evolution in the ectomycorrhizal milk-cap (Lactarius) mushrooms.</title>
        <authorList>
            <consortium name="DOE Joint Genome Institute"/>
            <person name="Lebreton A."/>
            <person name="Tang N."/>
            <person name="Kuo A."/>
            <person name="LaButti K."/>
            <person name="Drula E."/>
            <person name="Barry K."/>
            <person name="Clum A."/>
            <person name="Lipzen A."/>
            <person name="Mousain D."/>
            <person name="Ng V."/>
            <person name="Wang R."/>
            <person name="Wang X."/>
            <person name="Dai Y."/>
            <person name="Henrissat B."/>
            <person name="Grigoriev I.V."/>
            <person name="Guerin-Laguette A."/>
            <person name="Yu F."/>
            <person name="Martin F.M."/>
        </authorList>
    </citation>
    <scope>NUCLEOTIDE SEQUENCE</scope>
    <source>
        <strain evidence="2">QP</strain>
    </source>
</reference>
<accession>A0AAD4LFA5</accession>
<gene>
    <name evidence="2" type="ORF">EDB92DRAFT_1867645</name>
</gene>
<feature type="signal peptide" evidence="1">
    <location>
        <begin position="1"/>
        <end position="19"/>
    </location>
</feature>
<protein>
    <recommendedName>
        <fullName evidence="4">Secreted protein</fullName>
    </recommendedName>
</protein>
<organism evidence="2 3">
    <name type="scientific">Lactarius akahatsu</name>
    <dbReference type="NCBI Taxonomy" id="416441"/>
    <lineage>
        <taxon>Eukaryota</taxon>
        <taxon>Fungi</taxon>
        <taxon>Dikarya</taxon>
        <taxon>Basidiomycota</taxon>
        <taxon>Agaricomycotina</taxon>
        <taxon>Agaricomycetes</taxon>
        <taxon>Russulales</taxon>
        <taxon>Russulaceae</taxon>
        <taxon>Lactarius</taxon>
    </lineage>
</organism>